<organism evidence="1 2">
    <name type="scientific">Cyclobacterium xiamenense</name>
    <dbReference type="NCBI Taxonomy" id="1297121"/>
    <lineage>
        <taxon>Bacteria</taxon>
        <taxon>Pseudomonadati</taxon>
        <taxon>Bacteroidota</taxon>
        <taxon>Cytophagia</taxon>
        <taxon>Cytophagales</taxon>
        <taxon>Cyclobacteriaceae</taxon>
        <taxon>Cyclobacterium</taxon>
    </lineage>
</organism>
<sequence length="606" mass="66743">MFYIYYLVKNCSSKFQGNLPRKIFAGYGILGYIGTSRWKPSLENVAMNRHIYQISPFLLLLFLTWACSERDSRSLTNGQFAHWKFAGDARDHSGANRHALVRGEMNFNAQGPTGQSGTAVEFTGKKAWLELASDEAPRLGTGDFSISVWINLRKNDRDVSGDLLSQFDSVNQTGFHLSTKTQAVTTSLANFSQVHFGINANQASDWKDYGSPDSTLGAFSLTSFEGSLYAGLSHPEKDKSGNVFRLDSLNRWIDCGSPDGSNSVMALAIFNDELYAGTGKYRFAGSSLPESENLTKGGRIMRYAKNGQWIPAGELPDTEAIGGLVVYKGDLYASSLYQPAGFFRLEEGTTWVDCGTPDGKRVVALAVYDGYIYASSYDSGNVYRYDGQSWTDCGQLGDNTQTYSFVVYHGKLYVGTWPSGRVYRFDGLNNWADVGRLGTELEVMGMLVHNGTLLAGTLPLAEVYAYAGDTTWKKLTRLDHTPNVRYRRAWTMAENQGTLYCSTLPSGKIFGFELGKNVLSPSPLSGGWHHLAAVKSKNKLALFLDGGLVASSEIDPTDVYDLDADVPLKIGFGANNYFNGKMASLRLYQRALNPQEIVFLADPDNL</sequence>
<dbReference type="OrthoDB" id="832379at2"/>
<dbReference type="Pfam" id="PF13385">
    <property type="entry name" value="Laminin_G_3"/>
    <property type="match status" value="1"/>
</dbReference>
<gene>
    <name evidence="1" type="ORF">SAMN05192553_11081</name>
</gene>
<dbReference type="InterPro" id="IPR013320">
    <property type="entry name" value="ConA-like_dom_sf"/>
</dbReference>
<accession>A0A1H7B8P7</accession>
<reference evidence="2" key="1">
    <citation type="submission" date="2016-10" db="EMBL/GenBank/DDBJ databases">
        <authorList>
            <person name="Varghese N."/>
            <person name="Submissions S."/>
        </authorList>
    </citation>
    <scope>NUCLEOTIDE SEQUENCE [LARGE SCALE GENOMIC DNA]</scope>
    <source>
        <strain evidence="2">IBRC-M 10761</strain>
    </source>
</reference>
<dbReference type="AlphaFoldDB" id="A0A1H7B8P7"/>
<evidence type="ECO:0000313" key="2">
    <source>
        <dbReference type="Proteomes" id="UP000199403"/>
    </source>
</evidence>
<dbReference type="SUPFAM" id="SSF49899">
    <property type="entry name" value="Concanavalin A-like lectins/glucanases"/>
    <property type="match status" value="2"/>
</dbReference>
<name>A0A1H7B8P7_9BACT</name>
<dbReference type="GO" id="GO:0004553">
    <property type="term" value="F:hydrolase activity, hydrolyzing O-glycosyl compounds"/>
    <property type="evidence" value="ECO:0007669"/>
    <property type="project" value="UniProtKB-ARBA"/>
</dbReference>
<proteinExistence type="predicted"/>
<dbReference type="SUPFAM" id="SSF63825">
    <property type="entry name" value="YWTD domain"/>
    <property type="match status" value="1"/>
</dbReference>
<evidence type="ECO:0000313" key="1">
    <source>
        <dbReference type="EMBL" id="SEJ73798.1"/>
    </source>
</evidence>
<dbReference type="Gene3D" id="2.60.120.200">
    <property type="match status" value="2"/>
</dbReference>
<dbReference type="GO" id="GO:0030246">
    <property type="term" value="F:carbohydrate binding"/>
    <property type="evidence" value="ECO:0007669"/>
    <property type="project" value="UniProtKB-KW"/>
</dbReference>
<dbReference type="EMBL" id="FNZH01000010">
    <property type="protein sequence ID" value="SEJ73798.1"/>
    <property type="molecule type" value="Genomic_DNA"/>
</dbReference>
<dbReference type="STRING" id="1416801.SAMN05192553_11081"/>
<dbReference type="Proteomes" id="UP000199403">
    <property type="component" value="Unassembled WGS sequence"/>
</dbReference>
<keyword evidence="2" id="KW-1185">Reference proteome</keyword>
<dbReference type="GO" id="GO:0005975">
    <property type="term" value="P:carbohydrate metabolic process"/>
    <property type="evidence" value="ECO:0007669"/>
    <property type="project" value="UniProtKB-ARBA"/>
</dbReference>
<protein>
    <submittedName>
        <fullName evidence="1">Concanavalin A-like lectin/glucanases superfamily protein</fullName>
    </submittedName>
</protein>
<keyword evidence="1" id="KW-0430">Lectin</keyword>